<sequence>MAENLIVCSHCASVNRIAETRPASSAKCGKCGRKIFEAHPQDVDSATFKRHLARTSLPVLVDVWAPWCGPCRMMAPAYQEAAGQLEPFVVLVKLNSDKEQALSAELGIRGIPTMILFQHGREIGRTSGAMSAGQIVQWVRGRLPATAA</sequence>
<dbReference type="NCBIfam" id="NF008229">
    <property type="entry name" value="PRK10996.1"/>
    <property type="match status" value="1"/>
</dbReference>
<dbReference type="Pfam" id="PF00085">
    <property type="entry name" value="Thioredoxin"/>
    <property type="match status" value="1"/>
</dbReference>
<evidence type="ECO:0000256" key="3">
    <source>
        <dbReference type="ARBA" id="ARBA00023157"/>
    </source>
</evidence>
<organism evidence="6 7">
    <name type="scientific">Nitratireductor indicus C115</name>
    <dbReference type="NCBI Taxonomy" id="1231190"/>
    <lineage>
        <taxon>Bacteria</taxon>
        <taxon>Pseudomonadati</taxon>
        <taxon>Pseudomonadota</taxon>
        <taxon>Alphaproteobacteria</taxon>
        <taxon>Hyphomicrobiales</taxon>
        <taxon>Phyllobacteriaceae</taxon>
        <taxon>Nitratireductor</taxon>
    </lineage>
</organism>
<dbReference type="InterPro" id="IPR049299">
    <property type="entry name" value="Thio2_N"/>
</dbReference>
<evidence type="ECO:0000313" key="6">
    <source>
        <dbReference type="EMBL" id="EKF43125.1"/>
    </source>
</evidence>
<keyword evidence="2" id="KW-0249">Electron transport</keyword>
<dbReference type="Proteomes" id="UP000007374">
    <property type="component" value="Unassembled WGS sequence"/>
</dbReference>
<dbReference type="PATRIC" id="fig|1231190.3.peg.1532"/>
<dbReference type="GO" id="GO:0005829">
    <property type="term" value="C:cytosol"/>
    <property type="evidence" value="ECO:0007669"/>
    <property type="project" value="TreeGrafter"/>
</dbReference>
<dbReference type="Pfam" id="PF21352">
    <property type="entry name" value="Zn_ribbon_Thio2"/>
    <property type="match status" value="1"/>
</dbReference>
<name>K2NUZ5_9HYPH</name>
<gene>
    <name evidence="6" type="ORF">NA8A_07309</name>
</gene>
<keyword evidence="1" id="KW-0813">Transport</keyword>
<dbReference type="InterPro" id="IPR036249">
    <property type="entry name" value="Thioredoxin-like_sf"/>
</dbReference>
<reference evidence="6 7" key="1">
    <citation type="journal article" date="2012" name="J. Bacteriol.">
        <title>Genome Sequence of Nitratireductor indicus Type Strain C115.</title>
        <authorList>
            <person name="Lai Q."/>
            <person name="Li G."/>
            <person name="Yu Z."/>
            <person name="Shao Z."/>
        </authorList>
    </citation>
    <scope>NUCLEOTIDE SEQUENCE [LARGE SCALE GENOMIC DNA]</scope>
    <source>
        <strain evidence="6 7">C115</strain>
    </source>
</reference>
<dbReference type="CDD" id="cd02947">
    <property type="entry name" value="TRX_family"/>
    <property type="match status" value="1"/>
</dbReference>
<dbReference type="PANTHER" id="PTHR45663:SF11">
    <property type="entry name" value="GEO12009P1"/>
    <property type="match status" value="1"/>
</dbReference>
<dbReference type="GO" id="GO:0045454">
    <property type="term" value="P:cell redox homeostasis"/>
    <property type="evidence" value="ECO:0007669"/>
    <property type="project" value="TreeGrafter"/>
</dbReference>
<evidence type="ECO:0000256" key="2">
    <source>
        <dbReference type="ARBA" id="ARBA00022982"/>
    </source>
</evidence>
<feature type="domain" description="Thioredoxin" evidence="5">
    <location>
        <begin position="15"/>
        <end position="144"/>
    </location>
</feature>
<dbReference type="EMBL" id="AMSI01000004">
    <property type="protein sequence ID" value="EKF43125.1"/>
    <property type="molecule type" value="Genomic_DNA"/>
</dbReference>
<accession>K2NUZ5</accession>
<proteinExistence type="predicted"/>
<comment type="caution">
    <text evidence="6">The sequence shown here is derived from an EMBL/GenBank/DDBJ whole genome shotgun (WGS) entry which is preliminary data.</text>
</comment>
<keyword evidence="4" id="KW-0676">Redox-active center</keyword>
<dbReference type="GO" id="GO:0015035">
    <property type="term" value="F:protein-disulfide reductase activity"/>
    <property type="evidence" value="ECO:0007669"/>
    <property type="project" value="TreeGrafter"/>
</dbReference>
<dbReference type="PROSITE" id="PS51352">
    <property type="entry name" value="THIOREDOXIN_2"/>
    <property type="match status" value="1"/>
</dbReference>
<dbReference type="AlphaFoldDB" id="K2NUZ5"/>
<dbReference type="STRING" id="721133.SAMN05216176_105161"/>
<dbReference type="eggNOG" id="COG3118">
    <property type="taxonomic scope" value="Bacteria"/>
</dbReference>
<dbReference type="Gene3D" id="2.30.30.380">
    <property type="entry name" value="Zn-finger domain of Sec23/24"/>
    <property type="match status" value="1"/>
</dbReference>
<evidence type="ECO:0000313" key="7">
    <source>
        <dbReference type="Proteomes" id="UP000007374"/>
    </source>
</evidence>
<dbReference type="InterPro" id="IPR013766">
    <property type="entry name" value="Thioredoxin_domain"/>
</dbReference>
<dbReference type="RefSeq" id="WP_009756279.1">
    <property type="nucleotide sequence ID" value="NZ_AMSI01000004.1"/>
</dbReference>
<dbReference type="PRINTS" id="PR00421">
    <property type="entry name" value="THIOREDOXIN"/>
</dbReference>
<dbReference type="Gene3D" id="3.40.30.10">
    <property type="entry name" value="Glutaredoxin"/>
    <property type="match status" value="1"/>
</dbReference>
<dbReference type="PROSITE" id="PS00194">
    <property type="entry name" value="THIOREDOXIN_1"/>
    <property type="match status" value="1"/>
</dbReference>
<protein>
    <submittedName>
        <fullName evidence="6">Thioredoxin</fullName>
    </submittedName>
</protein>
<dbReference type="InterPro" id="IPR017937">
    <property type="entry name" value="Thioredoxin_CS"/>
</dbReference>
<evidence type="ECO:0000256" key="4">
    <source>
        <dbReference type="ARBA" id="ARBA00023284"/>
    </source>
</evidence>
<evidence type="ECO:0000259" key="5">
    <source>
        <dbReference type="PROSITE" id="PS51352"/>
    </source>
</evidence>
<keyword evidence="3" id="KW-1015">Disulfide bond</keyword>
<keyword evidence="7" id="KW-1185">Reference proteome</keyword>
<evidence type="ECO:0000256" key="1">
    <source>
        <dbReference type="ARBA" id="ARBA00022448"/>
    </source>
</evidence>
<dbReference type="PANTHER" id="PTHR45663">
    <property type="entry name" value="GEO12009P1"/>
    <property type="match status" value="1"/>
</dbReference>
<dbReference type="SUPFAM" id="SSF52833">
    <property type="entry name" value="Thioredoxin-like"/>
    <property type="match status" value="1"/>
</dbReference>
<dbReference type="OrthoDB" id="9790390at2"/>